<feature type="transmembrane region" description="Helical" evidence="1">
    <location>
        <begin position="12"/>
        <end position="32"/>
    </location>
</feature>
<gene>
    <name evidence="2" type="ORF">A2736_03160</name>
</gene>
<feature type="transmembrane region" description="Helical" evidence="1">
    <location>
        <begin position="79"/>
        <end position="96"/>
    </location>
</feature>
<evidence type="ECO:0000256" key="1">
    <source>
        <dbReference type="SAM" id="Phobius"/>
    </source>
</evidence>
<proteinExistence type="predicted"/>
<dbReference type="InterPro" id="IPR010545">
    <property type="entry name" value="SPP"/>
</dbReference>
<dbReference type="EMBL" id="MGJC01000036">
    <property type="protein sequence ID" value="OGM99131.1"/>
    <property type="molecule type" value="Genomic_DNA"/>
</dbReference>
<comment type="caution">
    <text evidence="2">The sequence shown here is derived from an EMBL/GenBank/DDBJ whole genome shotgun (WGS) entry which is preliminary data.</text>
</comment>
<accession>A0A1F8EE51</accession>
<dbReference type="STRING" id="1802662.A2736_03160"/>
<feature type="transmembrane region" description="Helical" evidence="1">
    <location>
        <begin position="237"/>
        <end position="256"/>
    </location>
</feature>
<name>A0A1F8EE51_9BACT</name>
<keyword evidence="1" id="KW-0812">Transmembrane</keyword>
<feature type="transmembrane region" description="Helical" evidence="1">
    <location>
        <begin position="128"/>
        <end position="144"/>
    </location>
</feature>
<dbReference type="Pfam" id="PF06550">
    <property type="entry name" value="SPP"/>
    <property type="match status" value="1"/>
</dbReference>
<feature type="transmembrane region" description="Helical" evidence="1">
    <location>
        <begin position="102"/>
        <end position="121"/>
    </location>
</feature>
<feature type="transmembrane region" description="Helical" evidence="1">
    <location>
        <begin position="48"/>
        <end position="67"/>
    </location>
</feature>
<protein>
    <submittedName>
        <fullName evidence="2">Uncharacterized protein</fullName>
    </submittedName>
</protein>
<evidence type="ECO:0000313" key="2">
    <source>
        <dbReference type="EMBL" id="OGM99131.1"/>
    </source>
</evidence>
<keyword evidence="1" id="KW-1133">Transmembrane helix</keyword>
<organism evidence="2 3">
    <name type="scientific">Candidatus Yanofskybacteria bacterium RIFCSPHIGHO2_01_FULL_41_27</name>
    <dbReference type="NCBI Taxonomy" id="1802662"/>
    <lineage>
        <taxon>Bacteria</taxon>
        <taxon>Candidatus Yanofskyibacteriota</taxon>
    </lineage>
</organism>
<keyword evidence="1" id="KW-0472">Membrane</keyword>
<dbReference type="AlphaFoldDB" id="A0A1F8EE51"/>
<feature type="transmembrane region" description="Helical" evidence="1">
    <location>
        <begin position="268"/>
        <end position="286"/>
    </location>
</feature>
<evidence type="ECO:0000313" key="3">
    <source>
        <dbReference type="Proteomes" id="UP000177503"/>
    </source>
</evidence>
<reference evidence="2 3" key="1">
    <citation type="journal article" date="2016" name="Nat. Commun.">
        <title>Thousands of microbial genomes shed light on interconnected biogeochemical processes in an aquifer system.</title>
        <authorList>
            <person name="Anantharaman K."/>
            <person name="Brown C.T."/>
            <person name="Hug L.A."/>
            <person name="Sharon I."/>
            <person name="Castelle C.J."/>
            <person name="Probst A.J."/>
            <person name="Thomas B.C."/>
            <person name="Singh A."/>
            <person name="Wilkins M.J."/>
            <person name="Karaoz U."/>
            <person name="Brodie E.L."/>
            <person name="Williams K.H."/>
            <person name="Hubbard S.S."/>
            <person name="Banfield J.F."/>
        </authorList>
    </citation>
    <scope>NUCLEOTIDE SEQUENCE [LARGE SCALE GENOMIC DNA]</scope>
</reference>
<dbReference type="Proteomes" id="UP000177503">
    <property type="component" value="Unassembled WGS sequence"/>
</dbReference>
<sequence length="287" mass="31452">MDKITMIFKPQLFLKILIMFASTMALGIFTAYKYSSFSSVIPISNFKFSYADIVSAGLIFLFFIFAFKYKKAAHWFFRLFLVVIVFGGAQFVFGAFDFARMAYYSWDFILTILILILFISIKNVFMHNVGVILGIAGIGALAGLSVSPTIAVFFLVALSFYDILAVYKTKHMIELAKNMLESGAAFGFLIPSGFKGFFSNKKEAHARAGDQFMILGSGDTAVPLILASSLVKTSLTQAVIVGLFSVAGLFATHLIFVNQKKRAPMAALPPIATLSIIGYLTAIFLSG</sequence>